<evidence type="ECO:0000256" key="1">
    <source>
        <dbReference type="SAM" id="MobiDB-lite"/>
    </source>
</evidence>
<evidence type="ECO:0000313" key="3">
    <source>
        <dbReference type="EMBL" id="KAF5318520.1"/>
    </source>
</evidence>
<protein>
    <submittedName>
        <fullName evidence="3">Uncharacterized protein</fullName>
    </submittedName>
</protein>
<dbReference type="PANTHER" id="PTHR35043:SF7">
    <property type="entry name" value="TRANSCRIPTION FACTOR DOMAIN-CONTAINING PROTEIN"/>
    <property type="match status" value="1"/>
</dbReference>
<feature type="transmembrane region" description="Helical" evidence="2">
    <location>
        <begin position="514"/>
        <end position="531"/>
    </location>
</feature>
<reference evidence="3 4" key="1">
    <citation type="journal article" date="2020" name="ISME J.">
        <title>Uncovering the hidden diversity of litter-decomposition mechanisms in mushroom-forming fungi.</title>
        <authorList>
            <person name="Floudas D."/>
            <person name="Bentzer J."/>
            <person name="Ahren D."/>
            <person name="Johansson T."/>
            <person name="Persson P."/>
            <person name="Tunlid A."/>
        </authorList>
    </citation>
    <scope>NUCLEOTIDE SEQUENCE [LARGE SCALE GENOMIC DNA]</scope>
    <source>
        <strain evidence="3 4">CBS 101986</strain>
    </source>
</reference>
<accession>A0A8H5EZN5</accession>
<dbReference type="EMBL" id="JAACJJ010000030">
    <property type="protein sequence ID" value="KAF5318520.1"/>
    <property type="molecule type" value="Genomic_DNA"/>
</dbReference>
<dbReference type="OrthoDB" id="9451547at2759"/>
<keyword evidence="4" id="KW-1185">Reference proteome</keyword>
<dbReference type="Proteomes" id="UP000567179">
    <property type="component" value="Unassembled WGS sequence"/>
</dbReference>
<keyword evidence="2" id="KW-0472">Membrane</keyword>
<gene>
    <name evidence="3" type="ORF">D9619_011057</name>
</gene>
<feature type="region of interest" description="Disordered" evidence="1">
    <location>
        <begin position="310"/>
        <end position="349"/>
    </location>
</feature>
<dbReference type="PANTHER" id="PTHR35043">
    <property type="entry name" value="TRANSCRIPTION FACTOR DOMAIN-CONTAINING PROTEIN"/>
    <property type="match status" value="1"/>
</dbReference>
<keyword evidence="2" id="KW-1133">Transmembrane helix</keyword>
<name>A0A8H5EZN5_9AGAR</name>
<feature type="transmembrane region" description="Helical" evidence="2">
    <location>
        <begin position="551"/>
        <end position="573"/>
    </location>
</feature>
<feature type="region of interest" description="Disordered" evidence="1">
    <location>
        <begin position="379"/>
        <end position="412"/>
    </location>
</feature>
<proteinExistence type="predicted"/>
<evidence type="ECO:0000256" key="2">
    <source>
        <dbReference type="SAM" id="Phobius"/>
    </source>
</evidence>
<keyword evidence="2" id="KW-0812">Transmembrane</keyword>
<organism evidence="3 4">
    <name type="scientific">Psilocybe cf. subviscida</name>
    <dbReference type="NCBI Taxonomy" id="2480587"/>
    <lineage>
        <taxon>Eukaryota</taxon>
        <taxon>Fungi</taxon>
        <taxon>Dikarya</taxon>
        <taxon>Basidiomycota</taxon>
        <taxon>Agaricomycotina</taxon>
        <taxon>Agaricomycetes</taxon>
        <taxon>Agaricomycetidae</taxon>
        <taxon>Agaricales</taxon>
        <taxon>Agaricineae</taxon>
        <taxon>Strophariaceae</taxon>
        <taxon>Psilocybe</taxon>
    </lineage>
</organism>
<comment type="caution">
    <text evidence="3">The sequence shown here is derived from an EMBL/GenBank/DDBJ whole genome shotgun (WGS) entry which is preliminary data.</text>
</comment>
<sequence>MFALSESTLGVPLSVPAVTPVAPLNCDLPQCAVAAPGADIHHQRSRYAIIQTCLATLFICIWQSSHPDLGGPRDSGLRRTCLKRIQAGKIADLYNAKFVGNVPKKSWWQPTCESIKEWFHPRPVDATKYDYVEPWTTSHGFFIQMGGFILYEDNLPKQILDYDRFSDLLLSKSIDLPRISTRDLDDRSKGDTISKSIAIFQTCWFILQCLVRLGQHLPLSELEVFTLASAALNGAIYAAFWSKPQGVEVAICLPLKDGHSVELQTSDQYGEDSMAQRPTTQDSPVISQILSLPEHTGDLNAERQHSIANAIPMGSNDGPNSSQGADRVVNPDDGTGATDPPNQLAGPQSVIIDSDRNYIQFKQELLRLFNQLIRAIPLPAHTGEPNTEPQRGPRGTIPMQSIGGPNSSQGADGVVDPDDSAGATNPLKVLLATLLSLLKHDARRPNLITSIITKELKQLFTQLIRTNSLRVDSSSASGNALIWVLPMVCVVGSLFGAIHFFAWGLEFPTKKDRITWHICAIGLTCIPILLLEETFSNRKGLARGDHNDSEFADFLLFALAGCPAVLAFMRIAVAVVSLRAIANPPPAVLLDITWTSLIPHI</sequence>
<evidence type="ECO:0000313" key="4">
    <source>
        <dbReference type="Proteomes" id="UP000567179"/>
    </source>
</evidence>
<feature type="transmembrane region" description="Helical" evidence="2">
    <location>
        <begin position="480"/>
        <end position="502"/>
    </location>
</feature>
<dbReference type="AlphaFoldDB" id="A0A8H5EZN5"/>